<dbReference type="EMBL" id="JAMZIH010007088">
    <property type="protein sequence ID" value="KAJ1673328.1"/>
    <property type="molecule type" value="Genomic_DNA"/>
</dbReference>
<keyword evidence="2" id="KW-1185">Reference proteome</keyword>
<evidence type="ECO:0000313" key="1">
    <source>
        <dbReference type="EMBL" id="KAJ1673328.1"/>
    </source>
</evidence>
<accession>A0ACC1HDY5</accession>
<feature type="non-terminal residue" evidence="1">
    <location>
        <position position="1"/>
    </location>
</feature>
<dbReference type="Proteomes" id="UP001145114">
    <property type="component" value="Unassembled WGS sequence"/>
</dbReference>
<organism evidence="1 2">
    <name type="scientific">Spiromyces aspiralis</name>
    <dbReference type="NCBI Taxonomy" id="68401"/>
    <lineage>
        <taxon>Eukaryota</taxon>
        <taxon>Fungi</taxon>
        <taxon>Fungi incertae sedis</taxon>
        <taxon>Zoopagomycota</taxon>
        <taxon>Kickxellomycotina</taxon>
        <taxon>Kickxellomycetes</taxon>
        <taxon>Kickxellales</taxon>
        <taxon>Kickxellaceae</taxon>
        <taxon>Spiromyces</taxon>
    </lineage>
</organism>
<reference evidence="1" key="1">
    <citation type="submission" date="2022-06" db="EMBL/GenBank/DDBJ databases">
        <title>Phylogenomic reconstructions and comparative analyses of Kickxellomycotina fungi.</title>
        <authorList>
            <person name="Reynolds N.K."/>
            <person name="Stajich J.E."/>
            <person name="Barry K."/>
            <person name="Grigoriev I.V."/>
            <person name="Crous P."/>
            <person name="Smith M.E."/>
        </authorList>
    </citation>
    <scope>NUCLEOTIDE SEQUENCE</scope>
    <source>
        <strain evidence="1">RSA 2271</strain>
    </source>
</reference>
<name>A0ACC1HDY5_9FUNG</name>
<gene>
    <name evidence="1" type="ORF">EV182_005453</name>
</gene>
<proteinExistence type="predicted"/>
<protein>
    <submittedName>
        <fullName evidence="1">Uncharacterized protein</fullName>
    </submittedName>
</protein>
<feature type="non-terminal residue" evidence="1">
    <location>
        <position position="59"/>
    </location>
</feature>
<comment type="caution">
    <text evidence="1">The sequence shown here is derived from an EMBL/GenBank/DDBJ whole genome shotgun (WGS) entry which is preliminary data.</text>
</comment>
<sequence length="59" mass="6727">QIFKGKTGKVLDTRLRAEIKEVSARLNQHFRMLTAKKIVDSVTQLWADPELEFAGPICQ</sequence>
<evidence type="ECO:0000313" key="2">
    <source>
        <dbReference type="Proteomes" id="UP001145114"/>
    </source>
</evidence>